<organism evidence="3 4">
    <name type="scientific">Ceratodon purpureus</name>
    <name type="common">Fire moss</name>
    <name type="synonym">Dicranum purpureum</name>
    <dbReference type="NCBI Taxonomy" id="3225"/>
    <lineage>
        <taxon>Eukaryota</taxon>
        <taxon>Viridiplantae</taxon>
        <taxon>Streptophyta</taxon>
        <taxon>Embryophyta</taxon>
        <taxon>Bryophyta</taxon>
        <taxon>Bryophytina</taxon>
        <taxon>Bryopsida</taxon>
        <taxon>Dicranidae</taxon>
        <taxon>Pseudoditrichales</taxon>
        <taxon>Ditrichaceae</taxon>
        <taxon>Ceratodon</taxon>
    </lineage>
</organism>
<reference evidence="3" key="1">
    <citation type="submission" date="2020-06" db="EMBL/GenBank/DDBJ databases">
        <title>WGS assembly of Ceratodon purpureus strain R40.</title>
        <authorList>
            <person name="Carey S.B."/>
            <person name="Jenkins J."/>
            <person name="Shu S."/>
            <person name="Lovell J.T."/>
            <person name="Sreedasyam A."/>
            <person name="Maumus F."/>
            <person name="Tiley G.P."/>
            <person name="Fernandez-Pozo N."/>
            <person name="Barry K."/>
            <person name="Chen C."/>
            <person name="Wang M."/>
            <person name="Lipzen A."/>
            <person name="Daum C."/>
            <person name="Saski C.A."/>
            <person name="Payton A.C."/>
            <person name="Mcbreen J.C."/>
            <person name="Conrad R.E."/>
            <person name="Kollar L.M."/>
            <person name="Olsson S."/>
            <person name="Huttunen S."/>
            <person name="Landis J.B."/>
            <person name="Wickett N.J."/>
            <person name="Johnson M.G."/>
            <person name="Rensing S.A."/>
            <person name="Grimwood J."/>
            <person name="Schmutz J."/>
            <person name="Mcdaniel S.F."/>
        </authorList>
    </citation>
    <scope>NUCLEOTIDE SEQUENCE</scope>
    <source>
        <strain evidence="3">R40</strain>
    </source>
</reference>
<accession>A0A8T0JEW6</accession>
<evidence type="ECO:0000313" key="4">
    <source>
        <dbReference type="Proteomes" id="UP000822688"/>
    </source>
</evidence>
<evidence type="ECO:0000313" key="3">
    <source>
        <dbReference type="EMBL" id="KAG0593418.1"/>
    </source>
</evidence>
<dbReference type="EMBL" id="CM026421">
    <property type="protein sequence ID" value="KAG0593418.1"/>
    <property type="molecule type" value="Genomic_DNA"/>
</dbReference>
<feature type="compositionally biased region" description="Basic and acidic residues" evidence="1">
    <location>
        <begin position="268"/>
        <end position="287"/>
    </location>
</feature>
<feature type="compositionally biased region" description="Polar residues" evidence="1">
    <location>
        <begin position="207"/>
        <end position="218"/>
    </location>
</feature>
<feature type="compositionally biased region" description="Polar residues" evidence="1">
    <location>
        <begin position="105"/>
        <end position="121"/>
    </location>
</feature>
<evidence type="ECO:0000313" key="2">
    <source>
        <dbReference type="EMBL" id="KAG0593416.1"/>
    </source>
</evidence>
<feature type="compositionally biased region" description="Basic and acidic residues" evidence="1">
    <location>
        <begin position="128"/>
        <end position="140"/>
    </location>
</feature>
<sequence length="301" mass="33592">MTAHSHEVPKTRVRKTMRGCKTGHHCRHGITNHRPTTLCNYTTCDRSTDPGRSDRTSGPIFQLNFDRPRTHKEPQLDPRAPHGGLPLLTKSRHQRTDFSSDRVPATSSKGASSQTQPQETPTAPKGAKKPDHPPTTDHVKGLASPLLSSPESRRLTQTPHTSHRHSRQITAPTPGHDERQPPPQKQKIKYRLETHRRCMMSADPSADLSTPSESSWTPCQRDALARSNPSTHAEFQRPGHLTAGRLLSVSSLEHGAPEQRAPPLSIRPSEEKRLTHKSERASDRAERTQPTATQARERGRK</sequence>
<feature type="compositionally biased region" description="Basic and acidic residues" evidence="1">
    <location>
        <begin position="66"/>
        <end position="80"/>
    </location>
</feature>
<keyword evidence="4" id="KW-1185">Reference proteome</keyword>
<gene>
    <name evidence="2" type="ORF">KC19_1G328400</name>
    <name evidence="3" type="ORF">KC19_1G328500</name>
</gene>
<dbReference type="AlphaFoldDB" id="A0A8T0JEW6"/>
<name>A0A8T0JEW6_CERPU</name>
<dbReference type="EMBL" id="CM026421">
    <property type="protein sequence ID" value="KAG0593416.1"/>
    <property type="molecule type" value="Genomic_DNA"/>
</dbReference>
<evidence type="ECO:0000256" key="1">
    <source>
        <dbReference type="SAM" id="MobiDB-lite"/>
    </source>
</evidence>
<proteinExistence type="predicted"/>
<feature type="compositionally biased region" description="Basic and acidic residues" evidence="1">
    <location>
        <begin position="46"/>
        <end position="55"/>
    </location>
</feature>
<protein>
    <submittedName>
        <fullName evidence="3">Uncharacterized protein</fullName>
    </submittedName>
</protein>
<dbReference type="Proteomes" id="UP000822688">
    <property type="component" value="Chromosome 1"/>
</dbReference>
<feature type="region of interest" description="Disordered" evidence="1">
    <location>
        <begin position="201"/>
        <end position="301"/>
    </location>
</feature>
<feature type="region of interest" description="Disordered" evidence="1">
    <location>
        <begin position="42"/>
        <end position="185"/>
    </location>
</feature>
<comment type="caution">
    <text evidence="3">The sequence shown here is derived from an EMBL/GenBank/DDBJ whole genome shotgun (WGS) entry which is preliminary data.</text>
</comment>